<organism evidence="17 18">
    <name type="scientific">Jeotgalibacillus malaysiensis</name>
    <dbReference type="NCBI Taxonomy" id="1508404"/>
    <lineage>
        <taxon>Bacteria</taxon>
        <taxon>Bacillati</taxon>
        <taxon>Bacillota</taxon>
        <taxon>Bacilli</taxon>
        <taxon>Bacillales</taxon>
        <taxon>Caryophanaceae</taxon>
        <taxon>Jeotgalibacillus</taxon>
    </lineage>
</organism>
<dbReference type="SUPFAM" id="SSF56059">
    <property type="entry name" value="Glutathione synthetase ATP-binding domain-like"/>
    <property type="match status" value="1"/>
</dbReference>
<evidence type="ECO:0000256" key="1">
    <source>
        <dbReference type="ARBA" id="ARBA00001936"/>
    </source>
</evidence>
<dbReference type="Pfam" id="PF02843">
    <property type="entry name" value="GARS_C"/>
    <property type="match status" value="1"/>
</dbReference>
<evidence type="ECO:0000256" key="9">
    <source>
        <dbReference type="ARBA" id="ARBA00022840"/>
    </source>
</evidence>
<evidence type="ECO:0000256" key="7">
    <source>
        <dbReference type="ARBA" id="ARBA00022741"/>
    </source>
</evidence>
<dbReference type="HAMAP" id="MF_00138">
    <property type="entry name" value="GARS"/>
    <property type="match status" value="1"/>
</dbReference>
<accession>A0A0B5AJB5</accession>
<dbReference type="SMART" id="SM01210">
    <property type="entry name" value="GARS_C"/>
    <property type="match status" value="1"/>
</dbReference>
<evidence type="ECO:0000256" key="11">
    <source>
        <dbReference type="ARBA" id="ARBA00038345"/>
    </source>
</evidence>
<keyword evidence="18" id="KW-1185">Reference proteome</keyword>
<protein>
    <recommendedName>
        <fullName evidence="4 14">Phosphoribosylamine--glycine ligase</fullName>
        <ecNumber evidence="4 14">6.3.4.13</ecNumber>
    </recommendedName>
    <alternativeName>
        <fullName evidence="14">GARS</fullName>
    </alternativeName>
    <alternativeName>
        <fullName evidence="12 14">Glycinamide ribonucleotide synthetase</fullName>
    </alternativeName>
    <alternativeName>
        <fullName evidence="13 14">Phosphoribosylglycinamide synthetase</fullName>
    </alternativeName>
</protein>
<dbReference type="GO" id="GO:0005524">
    <property type="term" value="F:ATP binding"/>
    <property type="evidence" value="ECO:0007669"/>
    <property type="project" value="UniProtKB-UniRule"/>
</dbReference>
<dbReference type="InterPro" id="IPR011054">
    <property type="entry name" value="Rudment_hybrid_motif"/>
</dbReference>
<dbReference type="InterPro" id="IPR000115">
    <property type="entry name" value="PRibGlycinamide_synth"/>
</dbReference>
<dbReference type="GO" id="GO:0006189">
    <property type="term" value="P:'de novo' IMP biosynthetic process"/>
    <property type="evidence" value="ECO:0007669"/>
    <property type="project" value="UniProtKB-UniRule"/>
</dbReference>
<evidence type="ECO:0000256" key="6">
    <source>
        <dbReference type="ARBA" id="ARBA00022723"/>
    </source>
</evidence>
<dbReference type="Gene3D" id="3.30.1490.20">
    <property type="entry name" value="ATP-grasp fold, A domain"/>
    <property type="match status" value="1"/>
</dbReference>
<dbReference type="InterPro" id="IPR020560">
    <property type="entry name" value="PRibGlycinamide_synth_C-dom"/>
</dbReference>
<dbReference type="Proteomes" id="UP000031449">
    <property type="component" value="Chromosome"/>
</dbReference>
<evidence type="ECO:0000256" key="3">
    <source>
        <dbReference type="ARBA" id="ARBA00005174"/>
    </source>
</evidence>
<dbReference type="PROSITE" id="PS50975">
    <property type="entry name" value="ATP_GRASP"/>
    <property type="match status" value="1"/>
</dbReference>
<dbReference type="EC" id="6.3.4.13" evidence="4 14"/>
<dbReference type="SUPFAM" id="SSF51246">
    <property type="entry name" value="Rudiment single hybrid motif"/>
    <property type="match status" value="1"/>
</dbReference>
<dbReference type="InterPro" id="IPR037123">
    <property type="entry name" value="PRibGlycinamide_synth_C_sf"/>
</dbReference>
<gene>
    <name evidence="14" type="primary">purD</name>
    <name evidence="17" type="ORF">JMA_11280</name>
</gene>
<dbReference type="GO" id="GO:0009113">
    <property type="term" value="P:purine nucleobase biosynthetic process"/>
    <property type="evidence" value="ECO:0007669"/>
    <property type="project" value="InterPro"/>
</dbReference>
<evidence type="ECO:0000256" key="13">
    <source>
        <dbReference type="ARBA" id="ARBA00042864"/>
    </source>
</evidence>
<dbReference type="Gene3D" id="3.90.600.10">
    <property type="entry name" value="Phosphoribosylglycinamide synthetase, C-terminal domain"/>
    <property type="match status" value="1"/>
</dbReference>
<keyword evidence="7 15" id="KW-0547">Nucleotide-binding</keyword>
<dbReference type="PANTHER" id="PTHR43472">
    <property type="entry name" value="PHOSPHORIBOSYLAMINE--GLYCINE LIGASE"/>
    <property type="match status" value="1"/>
</dbReference>
<evidence type="ECO:0000256" key="2">
    <source>
        <dbReference type="ARBA" id="ARBA00001946"/>
    </source>
</evidence>
<evidence type="ECO:0000313" key="17">
    <source>
        <dbReference type="EMBL" id="AJD90445.1"/>
    </source>
</evidence>
<evidence type="ECO:0000256" key="14">
    <source>
        <dbReference type="HAMAP-Rule" id="MF_00138"/>
    </source>
</evidence>
<dbReference type="InterPro" id="IPR013815">
    <property type="entry name" value="ATP_grasp_subdomain_1"/>
</dbReference>
<comment type="pathway">
    <text evidence="3 14">Purine metabolism; IMP biosynthesis via de novo pathway; N(1)-(5-phospho-D-ribosyl)glycinamide from 5-phospho-alpha-D-ribose 1-diphosphate: step 2/2.</text>
</comment>
<keyword evidence="5 14" id="KW-0436">Ligase</keyword>
<evidence type="ECO:0000256" key="5">
    <source>
        <dbReference type="ARBA" id="ARBA00022598"/>
    </source>
</evidence>
<dbReference type="InterPro" id="IPR020562">
    <property type="entry name" value="PRibGlycinamide_synth_N"/>
</dbReference>
<dbReference type="EMBL" id="CP009416">
    <property type="protein sequence ID" value="AJD90445.1"/>
    <property type="molecule type" value="Genomic_DNA"/>
</dbReference>
<evidence type="ECO:0000256" key="4">
    <source>
        <dbReference type="ARBA" id="ARBA00013255"/>
    </source>
</evidence>
<dbReference type="InterPro" id="IPR020559">
    <property type="entry name" value="PRibGlycinamide_synth_CS"/>
</dbReference>
<evidence type="ECO:0000256" key="15">
    <source>
        <dbReference type="PROSITE-ProRule" id="PRU00409"/>
    </source>
</evidence>
<evidence type="ECO:0000259" key="16">
    <source>
        <dbReference type="PROSITE" id="PS50975"/>
    </source>
</evidence>
<dbReference type="SUPFAM" id="SSF52440">
    <property type="entry name" value="PreATP-grasp domain"/>
    <property type="match status" value="1"/>
</dbReference>
<keyword evidence="10" id="KW-0464">Manganese</keyword>
<dbReference type="FunFam" id="3.30.1490.20:FF:000006">
    <property type="entry name" value="phosphoribosylamine--glycine ligase, chloroplastic-like"/>
    <property type="match status" value="1"/>
</dbReference>
<dbReference type="NCBIfam" id="TIGR00877">
    <property type="entry name" value="purD"/>
    <property type="match status" value="1"/>
</dbReference>
<dbReference type="InterPro" id="IPR016185">
    <property type="entry name" value="PreATP-grasp_dom_sf"/>
</dbReference>
<comment type="cofactor">
    <cofactor evidence="2">
        <name>Mg(2+)</name>
        <dbReference type="ChEBI" id="CHEBI:18420"/>
    </cofactor>
</comment>
<name>A0A0B5AJB5_9BACL</name>
<evidence type="ECO:0000256" key="10">
    <source>
        <dbReference type="ARBA" id="ARBA00023211"/>
    </source>
</evidence>
<dbReference type="FunFam" id="3.40.50.20:FF:000006">
    <property type="entry name" value="Phosphoribosylamine--glycine ligase, chloroplastic"/>
    <property type="match status" value="1"/>
</dbReference>
<dbReference type="GO" id="GO:0004637">
    <property type="term" value="F:phosphoribosylamine-glycine ligase activity"/>
    <property type="evidence" value="ECO:0007669"/>
    <property type="project" value="UniProtKB-UniRule"/>
</dbReference>
<keyword evidence="8 14" id="KW-0658">Purine biosynthesis</keyword>
<evidence type="ECO:0000256" key="12">
    <source>
        <dbReference type="ARBA" id="ARBA00042242"/>
    </source>
</evidence>
<proteinExistence type="inferred from homology"/>
<dbReference type="InterPro" id="IPR011761">
    <property type="entry name" value="ATP-grasp"/>
</dbReference>
<dbReference type="PANTHER" id="PTHR43472:SF1">
    <property type="entry name" value="PHOSPHORIBOSYLAMINE--GLYCINE LIGASE, CHLOROPLASTIC"/>
    <property type="match status" value="1"/>
</dbReference>
<dbReference type="InterPro" id="IPR020561">
    <property type="entry name" value="PRibGlycinamid_synth_ATP-grasp"/>
</dbReference>
<dbReference type="AlphaFoldDB" id="A0A0B5AJB5"/>
<dbReference type="HOGENOM" id="CLU_027420_3_1_9"/>
<dbReference type="GO" id="GO:0046872">
    <property type="term" value="F:metal ion binding"/>
    <property type="evidence" value="ECO:0007669"/>
    <property type="project" value="UniProtKB-KW"/>
</dbReference>
<comment type="cofactor">
    <cofactor evidence="1">
        <name>Mn(2+)</name>
        <dbReference type="ChEBI" id="CHEBI:29035"/>
    </cofactor>
</comment>
<dbReference type="Pfam" id="PF02844">
    <property type="entry name" value="GARS_N"/>
    <property type="match status" value="1"/>
</dbReference>
<dbReference type="SMART" id="SM01209">
    <property type="entry name" value="GARS_A"/>
    <property type="match status" value="1"/>
</dbReference>
<dbReference type="Gene3D" id="3.40.50.20">
    <property type="match status" value="1"/>
</dbReference>
<dbReference type="OrthoDB" id="9807240at2"/>
<dbReference type="PROSITE" id="PS00184">
    <property type="entry name" value="GARS"/>
    <property type="match status" value="1"/>
</dbReference>
<dbReference type="UniPathway" id="UPA00074">
    <property type="reaction ID" value="UER00125"/>
</dbReference>
<evidence type="ECO:0000313" key="18">
    <source>
        <dbReference type="Proteomes" id="UP000031449"/>
    </source>
</evidence>
<dbReference type="KEGG" id="jeo:JMA_11280"/>
<dbReference type="Gene3D" id="3.30.470.20">
    <property type="entry name" value="ATP-grasp fold, B domain"/>
    <property type="match status" value="1"/>
</dbReference>
<feature type="domain" description="ATP-grasp" evidence="16">
    <location>
        <begin position="107"/>
        <end position="313"/>
    </location>
</feature>
<keyword evidence="9 15" id="KW-0067">ATP-binding</keyword>
<dbReference type="Pfam" id="PF01071">
    <property type="entry name" value="GARS_A"/>
    <property type="match status" value="1"/>
</dbReference>
<evidence type="ECO:0000256" key="8">
    <source>
        <dbReference type="ARBA" id="ARBA00022755"/>
    </source>
</evidence>
<dbReference type="STRING" id="1508404.JMA_11280"/>
<sequence length="418" mass="44856">MNVLVVGSGGREHALCYKFYLDASVEKVYCAPGNAGIAAHAECVDIKETDQQELVAFAKSNDIALTVIGPEQPLAEGLTDLFLAEGLKVFGPTQKASAIEGSKAFAKELMKKYSIPTAGYETFTSFQEASAYIKKKGAPIVIKADGLAAGKGVVVATTEAEALEAAEDMLEHNRFGASSAKIVVEDFLDGEEFSFMCLVNGEAIIPLALAQDHKRAYDNDQGPNTGGMGAYSPVAHLPSSTEEQAMDEIIKPVVQAMIKEGAPFTGVLYAGLILTQEGPKVIEFNARFGDPETQVVLHRMESDLAQLLLNLLEGKTAEVKWSKDTVVGVVLASEGYPGSYEKGHSVESVLEAEAFFYHAGTKTKNTEIVANGGRVLLAAGKGSSVEEARNHVYHALQQINTEHFFYRKDIGSKALKRS</sequence>
<keyword evidence="6" id="KW-0479">Metal-binding</keyword>
<reference evidence="17 18" key="1">
    <citation type="submission" date="2014-08" db="EMBL/GenBank/DDBJ databases">
        <title>Complete genome of a marine bacteria Jeotgalibacillus malaysiensis.</title>
        <authorList>
            <person name="Yaakop A.S."/>
            <person name="Chan K.-G."/>
            <person name="Goh K.M."/>
        </authorList>
    </citation>
    <scope>NUCLEOTIDE SEQUENCE [LARGE SCALE GENOMIC DNA]</scope>
    <source>
        <strain evidence="17 18">D5</strain>
    </source>
</reference>
<comment type="similarity">
    <text evidence="11 14">Belongs to the GARS family.</text>
</comment>
<comment type="catalytic activity">
    <reaction evidence="14">
        <text>5-phospho-beta-D-ribosylamine + glycine + ATP = N(1)-(5-phospho-beta-D-ribosyl)glycinamide + ADP + phosphate + H(+)</text>
        <dbReference type="Rhea" id="RHEA:17453"/>
        <dbReference type="ChEBI" id="CHEBI:15378"/>
        <dbReference type="ChEBI" id="CHEBI:30616"/>
        <dbReference type="ChEBI" id="CHEBI:43474"/>
        <dbReference type="ChEBI" id="CHEBI:57305"/>
        <dbReference type="ChEBI" id="CHEBI:58681"/>
        <dbReference type="ChEBI" id="CHEBI:143788"/>
        <dbReference type="ChEBI" id="CHEBI:456216"/>
        <dbReference type="EC" id="6.3.4.13"/>
    </reaction>
</comment>